<feature type="region of interest" description="Disordered" evidence="1">
    <location>
        <begin position="38"/>
        <end position="57"/>
    </location>
</feature>
<comment type="caution">
    <text evidence="2">The sequence shown here is derived from an EMBL/GenBank/DDBJ whole genome shotgun (WGS) entry which is preliminary data.</text>
</comment>
<accession>A0A367RNH7</accession>
<sequence length="173" mass="19589">MLDKYRELFEKHPKRLVLIGLCLLYLLLQTSTHRTDRPRIEEQAQVNDPSDDDGADEPFDRTQCKVYNLGLALGAWVFQYKGTDGKLNYILFTDNQEVVDTFDKTPFGILWWPSSGFRGYNYIELAKVLPPEGLKELASSLNHFRFAAIGTSAFAKAVQESHNAGLLNACDVD</sequence>
<proteinExistence type="predicted"/>
<protein>
    <submittedName>
        <fullName evidence="2">Uncharacterized protein</fullName>
    </submittedName>
</protein>
<dbReference type="EMBL" id="LXQE01000125">
    <property type="protein sequence ID" value="RCJ38107.1"/>
    <property type="molecule type" value="Genomic_DNA"/>
</dbReference>
<name>A0A367RNH7_NOSPU</name>
<organism evidence="2 3">
    <name type="scientific">Nostoc punctiforme NIES-2108</name>
    <dbReference type="NCBI Taxonomy" id="1356359"/>
    <lineage>
        <taxon>Bacteria</taxon>
        <taxon>Bacillati</taxon>
        <taxon>Cyanobacteriota</taxon>
        <taxon>Cyanophyceae</taxon>
        <taxon>Nostocales</taxon>
        <taxon>Nostocaceae</taxon>
        <taxon>Nostoc</taxon>
    </lineage>
</organism>
<reference evidence="2 3" key="1">
    <citation type="submission" date="2016-04" db="EMBL/GenBank/DDBJ databases">
        <authorList>
            <person name="Evans L.H."/>
            <person name="Alamgir A."/>
            <person name="Owens N."/>
            <person name="Weber N.D."/>
            <person name="Virtaneva K."/>
            <person name="Barbian K."/>
            <person name="Babar A."/>
            <person name="Rosenke K."/>
        </authorList>
    </citation>
    <scope>NUCLEOTIDE SEQUENCE [LARGE SCALE GENOMIC DNA]</scope>
    <source>
        <strain evidence="2">NIES-2108</strain>
    </source>
</reference>
<dbReference type="AlphaFoldDB" id="A0A367RNH7"/>
<evidence type="ECO:0000313" key="3">
    <source>
        <dbReference type="Proteomes" id="UP000252085"/>
    </source>
</evidence>
<evidence type="ECO:0000256" key="1">
    <source>
        <dbReference type="SAM" id="MobiDB-lite"/>
    </source>
</evidence>
<gene>
    <name evidence="2" type="ORF">A6769_10160</name>
</gene>
<evidence type="ECO:0000313" key="2">
    <source>
        <dbReference type="EMBL" id="RCJ38107.1"/>
    </source>
</evidence>
<dbReference type="Proteomes" id="UP000252085">
    <property type="component" value="Unassembled WGS sequence"/>
</dbReference>